<evidence type="ECO:0000313" key="1">
    <source>
        <dbReference type="EMBL" id="CAK9111957.1"/>
    </source>
</evidence>
<feature type="non-terminal residue" evidence="1">
    <location>
        <position position="314"/>
    </location>
</feature>
<organism evidence="1 2">
    <name type="scientific">Durusdinium trenchii</name>
    <dbReference type="NCBI Taxonomy" id="1381693"/>
    <lineage>
        <taxon>Eukaryota</taxon>
        <taxon>Sar</taxon>
        <taxon>Alveolata</taxon>
        <taxon>Dinophyceae</taxon>
        <taxon>Suessiales</taxon>
        <taxon>Symbiodiniaceae</taxon>
        <taxon>Durusdinium</taxon>
    </lineage>
</organism>
<accession>A0ABP0SHU2</accession>
<protein>
    <submittedName>
        <fullName evidence="1">Uncharacterized protein</fullName>
    </submittedName>
</protein>
<comment type="caution">
    <text evidence="1">The sequence shown here is derived from an EMBL/GenBank/DDBJ whole genome shotgun (WGS) entry which is preliminary data.</text>
</comment>
<dbReference type="Proteomes" id="UP001642484">
    <property type="component" value="Unassembled WGS sequence"/>
</dbReference>
<sequence>MAMLLDELSMVPPDVYHAGAFRFAMTRQEHWRLEIVRYLEQWFGKVPIGVQLADFLQLRPTACLSLCEWQDAQRATDAAVVPESDNGVEEAAAERTSNASELGRLAFKSSLQRVVHFTGSGRFSQCASGQQLVKILLSMREGRPLEDGLWEALEARSIGGEQLLENQMLQTRLLNFGVGTRPTELTKEQSLTALQVANMNKTQYLVGICPLFEGMAARISCILDMPMLSRELPVFVRSIKLRPKEPAILPGSGCAVLRYQPLAVLVEVDDPEYRSIQLPDGSAPPGHVWLRAVTSDLGWDLSVGGKQAVQVVRK</sequence>
<dbReference type="EMBL" id="CAXAMN010027639">
    <property type="protein sequence ID" value="CAK9111957.1"/>
    <property type="molecule type" value="Genomic_DNA"/>
</dbReference>
<proteinExistence type="predicted"/>
<evidence type="ECO:0000313" key="2">
    <source>
        <dbReference type="Proteomes" id="UP001642484"/>
    </source>
</evidence>
<gene>
    <name evidence="1" type="ORF">CCMP2556_LOCUS51925</name>
</gene>
<name>A0ABP0SHU2_9DINO</name>
<reference evidence="1 2" key="1">
    <citation type="submission" date="2024-02" db="EMBL/GenBank/DDBJ databases">
        <authorList>
            <person name="Chen Y."/>
            <person name="Shah S."/>
            <person name="Dougan E. K."/>
            <person name="Thang M."/>
            <person name="Chan C."/>
        </authorList>
    </citation>
    <scope>NUCLEOTIDE SEQUENCE [LARGE SCALE GENOMIC DNA]</scope>
</reference>
<keyword evidence="2" id="KW-1185">Reference proteome</keyword>